<comment type="cofactor">
    <cofactor evidence="1 11">
        <name>Mg(2+)</name>
        <dbReference type="ChEBI" id="CHEBI:18420"/>
    </cofactor>
</comment>
<dbReference type="GO" id="GO:0046872">
    <property type="term" value="F:metal ion binding"/>
    <property type="evidence" value="ECO:0007669"/>
    <property type="project" value="UniProtKB-UniRule"/>
</dbReference>
<dbReference type="InterPro" id="IPR008284">
    <property type="entry name" value="MoCF_biosynth_CS"/>
</dbReference>
<dbReference type="GO" id="GO:0006777">
    <property type="term" value="P:Mo-molybdopterin cofactor biosynthetic process"/>
    <property type="evidence" value="ECO:0007669"/>
    <property type="project" value="UniProtKB-UniRule"/>
</dbReference>
<dbReference type="Gene3D" id="2.170.190.11">
    <property type="entry name" value="Molybdopterin biosynthesis moea protein, domain 3"/>
    <property type="match status" value="1"/>
</dbReference>
<keyword evidence="14" id="KW-1185">Reference proteome</keyword>
<protein>
    <recommendedName>
        <fullName evidence="11">Molybdopterin molybdenumtransferase</fullName>
        <ecNumber evidence="11">2.10.1.1</ecNumber>
    </recommendedName>
</protein>
<dbReference type="Pfam" id="PF00994">
    <property type="entry name" value="MoCF_biosynth"/>
    <property type="match status" value="1"/>
</dbReference>
<keyword evidence="8 11" id="KW-0460">Magnesium</keyword>
<dbReference type="SMART" id="SM00852">
    <property type="entry name" value="MoCF_biosynth"/>
    <property type="match status" value="1"/>
</dbReference>
<dbReference type="Gene3D" id="3.40.980.10">
    <property type="entry name" value="MoaB/Mog-like domain"/>
    <property type="match status" value="1"/>
</dbReference>
<evidence type="ECO:0000256" key="3">
    <source>
        <dbReference type="ARBA" id="ARBA00005046"/>
    </source>
</evidence>
<sequence length="391" mass="42221">MISPKEALDIVENQSIALAPFRINLSEALGYRLAQDVPSPIAMPPFRQSAMDGYAVNLHASDSFTVIGEIQAGDGQNPGLGKNEGVRIFTGAAVPDDAQVVIMQEKIRREGEMAYIEGELGHHNIRPAGEQIQQGEIALKKGSSLNAAAIGFLTTLGITEVLVYRKPSVAIVSTGNELQSPGTPLAPGKIYESNSLMLQMALRSMGYANSSLQQIQDDYTTTVVVLKELIAQNDMVLISGGISVGDYDYVGKALTEIGVTPQFYKVKQKPGKPLFFGKKDNTLIFALPGNPAAALSCTYIYVRTALERISGHLDFKLPRTQGKISAAYSKKGPRAQFLKGFYAHGEVQVLEGQSSAMLRSFAQANVLVFIPEDRFEIAFGETVELIPIPGL</sequence>
<evidence type="ECO:0000313" key="13">
    <source>
        <dbReference type="EMBL" id="PCE65817.1"/>
    </source>
</evidence>
<dbReference type="Proteomes" id="UP000219559">
    <property type="component" value="Unassembled WGS sequence"/>
</dbReference>
<feature type="domain" description="MoaB/Mog" evidence="12">
    <location>
        <begin position="170"/>
        <end position="308"/>
    </location>
</feature>
<evidence type="ECO:0000256" key="7">
    <source>
        <dbReference type="ARBA" id="ARBA00022723"/>
    </source>
</evidence>
<dbReference type="InterPro" id="IPR036425">
    <property type="entry name" value="MoaB/Mog-like_dom_sf"/>
</dbReference>
<comment type="pathway">
    <text evidence="3 11">Cofactor biosynthesis; molybdopterin biosynthesis.</text>
</comment>
<dbReference type="SUPFAM" id="SSF63867">
    <property type="entry name" value="MoeA C-terminal domain-like"/>
    <property type="match status" value="1"/>
</dbReference>
<reference evidence="13 14" key="1">
    <citation type="submission" date="2017-04" db="EMBL/GenBank/DDBJ databases">
        <title>A new member of the family Flavobacteriaceae isolated from ascidians.</title>
        <authorList>
            <person name="Chen L."/>
        </authorList>
    </citation>
    <scope>NUCLEOTIDE SEQUENCE [LARGE SCALE GENOMIC DNA]</scope>
    <source>
        <strain evidence="13 14">HQA918</strain>
    </source>
</reference>
<dbReference type="NCBIfam" id="TIGR00177">
    <property type="entry name" value="molyb_syn"/>
    <property type="match status" value="1"/>
</dbReference>
<comment type="catalytic activity">
    <reaction evidence="10">
        <text>adenylyl-molybdopterin + molybdate = Mo-molybdopterin + AMP + H(+)</text>
        <dbReference type="Rhea" id="RHEA:35047"/>
        <dbReference type="ChEBI" id="CHEBI:15378"/>
        <dbReference type="ChEBI" id="CHEBI:36264"/>
        <dbReference type="ChEBI" id="CHEBI:62727"/>
        <dbReference type="ChEBI" id="CHEBI:71302"/>
        <dbReference type="ChEBI" id="CHEBI:456215"/>
        <dbReference type="EC" id="2.10.1.1"/>
    </reaction>
</comment>
<dbReference type="OrthoDB" id="9804758at2"/>
<dbReference type="EC" id="2.10.1.1" evidence="11"/>
<keyword evidence="9 11" id="KW-0501">Molybdenum cofactor biosynthesis</keyword>
<dbReference type="InterPro" id="IPR036135">
    <property type="entry name" value="MoeA_linker/N_sf"/>
</dbReference>
<evidence type="ECO:0000256" key="4">
    <source>
        <dbReference type="ARBA" id="ARBA00010763"/>
    </source>
</evidence>
<dbReference type="SUPFAM" id="SSF53218">
    <property type="entry name" value="Molybdenum cofactor biosynthesis proteins"/>
    <property type="match status" value="1"/>
</dbReference>
<dbReference type="AlphaFoldDB" id="A0A2A4GB40"/>
<proteinExistence type="inferred from homology"/>
<comment type="function">
    <text evidence="2 11">Catalyzes the insertion of molybdate into adenylated molybdopterin with the concomitant release of AMP.</text>
</comment>
<evidence type="ECO:0000256" key="2">
    <source>
        <dbReference type="ARBA" id="ARBA00002901"/>
    </source>
</evidence>
<dbReference type="SUPFAM" id="SSF63882">
    <property type="entry name" value="MoeA N-terminal region -like"/>
    <property type="match status" value="1"/>
</dbReference>
<name>A0A2A4GB40_9FLAO</name>
<organism evidence="13 14">
    <name type="scientific">Sediminicola luteus</name>
    <dbReference type="NCBI Taxonomy" id="319238"/>
    <lineage>
        <taxon>Bacteria</taxon>
        <taxon>Pseudomonadati</taxon>
        <taxon>Bacteroidota</taxon>
        <taxon>Flavobacteriia</taxon>
        <taxon>Flavobacteriales</taxon>
        <taxon>Flavobacteriaceae</taxon>
        <taxon>Sediminicola</taxon>
    </lineage>
</organism>
<dbReference type="PROSITE" id="PS01079">
    <property type="entry name" value="MOCF_BIOSYNTHESIS_2"/>
    <property type="match status" value="1"/>
</dbReference>
<keyword evidence="7 11" id="KW-0479">Metal-binding</keyword>
<dbReference type="InterPro" id="IPR036688">
    <property type="entry name" value="MoeA_C_domain_IV_sf"/>
</dbReference>
<dbReference type="InterPro" id="IPR005111">
    <property type="entry name" value="MoeA_C_domain_IV"/>
</dbReference>
<evidence type="ECO:0000256" key="8">
    <source>
        <dbReference type="ARBA" id="ARBA00022842"/>
    </source>
</evidence>
<dbReference type="Pfam" id="PF03453">
    <property type="entry name" value="MoeA_N"/>
    <property type="match status" value="1"/>
</dbReference>
<comment type="caution">
    <text evidence="13">The sequence shown here is derived from an EMBL/GenBank/DDBJ whole genome shotgun (WGS) entry which is preliminary data.</text>
</comment>
<dbReference type="EMBL" id="NBWU01000001">
    <property type="protein sequence ID" value="PCE65817.1"/>
    <property type="molecule type" value="Genomic_DNA"/>
</dbReference>
<evidence type="ECO:0000259" key="12">
    <source>
        <dbReference type="SMART" id="SM00852"/>
    </source>
</evidence>
<dbReference type="CDD" id="cd00887">
    <property type="entry name" value="MoeA"/>
    <property type="match status" value="1"/>
</dbReference>
<evidence type="ECO:0000256" key="5">
    <source>
        <dbReference type="ARBA" id="ARBA00022505"/>
    </source>
</evidence>
<comment type="similarity">
    <text evidence="4 11">Belongs to the MoeA family.</text>
</comment>
<evidence type="ECO:0000256" key="11">
    <source>
        <dbReference type="RuleBase" id="RU365090"/>
    </source>
</evidence>
<evidence type="ECO:0000256" key="6">
    <source>
        <dbReference type="ARBA" id="ARBA00022679"/>
    </source>
</evidence>
<evidence type="ECO:0000256" key="9">
    <source>
        <dbReference type="ARBA" id="ARBA00023150"/>
    </source>
</evidence>
<keyword evidence="6 11" id="KW-0808">Transferase</keyword>
<evidence type="ECO:0000313" key="14">
    <source>
        <dbReference type="Proteomes" id="UP000219559"/>
    </source>
</evidence>
<evidence type="ECO:0000256" key="1">
    <source>
        <dbReference type="ARBA" id="ARBA00001946"/>
    </source>
</evidence>
<dbReference type="Gene3D" id="2.40.340.10">
    <property type="entry name" value="MoeA, C-terminal, domain IV"/>
    <property type="match status" value="1"/>
</dbReference>
<dbReference type="RefSeq" id="WP_097441346.1">
    <property type="nucleotide sequence ID" value="NZ_NBWU01000001.1"/>
</dbReference>
<dbReference type="PANTHER" id="PTHR10192">
    <property type="entry name" value="MOLYBDOPTERIN BIOSYNTHESIS PROTEIN"/>
    <property type="match status" value="1"/>
</dbReference>
<dbReference type="PANTHER" id="PTHR10192:SF5">
    <property type="entry name" value="GEPHYRIN"/>
    <property type="match status" value="1"/>
</dbReference>
<dbReference type="InterPro" id="IPR001453">
    <property type="entry name" value="MoaB/Mog_dom"/>
</dbReference>
<accession>A0A2A4GB40</accession>
<dbReference type="GO" id="GO:0061599">
    <property type="term" value="F:molybdopterin molybdotransferase activity"/>
    <property type="evidence" value="ECO:0007669"/>
    <property type="project" value="UniProtKB-UniRule"/>
</dbReference>
<dbReference type="FunFam" id="3.40.980.10:FF:000004">
    <property type="entry name" value="Molybdopterin molybdenumtransferase"/>
    <property type="match status" value="1"/>
</dbReference>
<dbReference type="Gene3D" id="3.90.105.10">
    <property type="entry name" value="Molybdopterin biosynthesis moea protein, domain 2"/>
    <property type="match status" value="1"/>
</dbReference>
<dbReference type="Pfam" id="PF03454">
    <property type="entry name" value="MoeA_C"/>
    <property type="match status" value="1"/>
</dbReference>
<dbReference type="InterPro" id="IPR038987">
    <property type="entry name" value="MoeA-like"/>
</dbReference>
<evidence type="ECO:0000256" key="10">
    <source>
        <dbReference type="ARBA" id="ARBA00047317"/>
    </source>
</evidence>
<dbReference type="InterPro" id="IPR005110">
    <property type="entry name" value="MoeA_linker/N"/>
</dbReference>
<keyword evidence="5 11" id="KW-0500">Molybdenum</keyword>
<gene>
    <name evidence="13" type="ORF">B7P33_00480</name>
</gene>
<dbReference type="UniPathway" id="UPA00344"/>
<dbReference type="NCBIfam" id="NF045515">
    <property type="entry name" value="Glp_gephyrin"/>
    <property type="match status" value="1"/>
</dbReference>
<dbReference type="GO" id="GO:0005829">
    <property type="term" value="C:cytosol"/>
    <property type="evidence" value="ECO:0007669"/>
    <property type="project" value="TreeGrafter"/>
</dbReference>